<protein>
    <submittedName>
        <fullName evidence="1">SRPBCC family protein</fullName>
    </submittedName>
</protein>
<dbReference type="InterPro" id="IPR019587">
    <property type="entry name" value="Polyketide_cyclase/dehydratase"/>
</dbReference>
<gene>
    <name evidence="1" type="ORF">ACFQJC_09205</name>
</gene>
<evidence type="ECO:0000313" key="2">
    <source>
        <dbReference type="Proteomes" id="UP001596481"/>
    </source>
</evidence>
<dbReference type="Gene3D" id="3.30.530.20">
    <property type="match status" value="1"/>
</dbReference>
<evidence type="ECO:0000313" key="1">
    <source>
        <dbReference type="EMBL" id="MFC7203691.1"/>
    </source>
</evidence>
<reference evidence="1 2" key="1">
    <citation type="journal article" date="2019" name="Int. J. Syst. Evol. Microbiol.">
        <title>The Global Catalogue of Microorganisms (GCM) 10K type strain sequencing project: providing services to taxonomists for standard genome sequencing and annotation.</title>
        <authorList>
            <consortium name="The Broad Institute Genomics Platform"/>
            <consortium name="The Broad Institute Genome Sequencing Center for Infectious Disease"/>
            <person name="Wu L."/>
            <person name="Ma J."/>
        </authorList>
    </citation>
    <scope>NUCLEOTIDE SEQUENCE [LARGE SCALE GENOMIC DNA]</scope>
    <source>
        <strain evidence="1 2">DSM 29988</strain>
    </source>
</reference>
<dbReference type="RefSeq" id="WP_390223028.1">
    <property type="nucleotide sequence ID" value="NZ_JBHTAA010000005.1"/>
</dbReference>
<sequence>MVGGYGEMRTRLEQTPDGRRLVVSRVISASTAECWRLLTDVEYWPAWGPSVSAVRGVAGRIEAGSHGEVRVAGVWVPFTVETYERNRWTWRIAGIPATGHRVRPWGVDSCLVSFEVPLAAAPYAAVCAVALERIATLARTEDQPTGASEDAD</sequence>
<dbReference type="EMBL" id="JBHTAA010000005">
    <property type="protein sequence ID" value="MFC7203691.1"/>
    <property type="molecule type" value="Genomic_DNA"/>
</dbReference>
<name>A0ABD5ZEN4_9EURY</name>
<dbReference type="SUPFAM" id="SSF55961">
    <property type="entry name" value="Bet v1-like"/>
    <property type="match status" value="1"/>
</dbReference>
<accession>A0ABD5ZEN4</accession>
<dbReference type="AlphaFoldDB" id="A0ABD5ZEN4"/>
<dbReference type="Proteomes" id="UP001596481">
    <property type="component" value="Unassembled WGS sequence"/>
</dbReference>
<keyword evidence="2" id="KW-1185">Reference proteome</keyword>
<dbReference type="InterPro" id="IPR023393">
    <property type="entry name" value="START-like_dom_sf"/>
</dbReference>
<dbReference type="Pfam" id="PF10604">
    <property type="entry name" value="Polyketide_cyc2"/>
    <property type="match status" value="1"/>
</dbReference>
<organism evidence="1 2">
    <name type="scientific">Haloferax namakaokahaiae</name>
    <dbReference type="NCBI Taxonomy" id="1748331"/>
    <lineage>
        <taxon>Archaea</taxon>
        <taxon>Methanobacteriati</taxon>
        <taxon>Methanobacteriota</taxon>
        <taxon>Stenosarchaea group</taxon>
        <taxon>Halobacteria</taxon>
        <taxon>Halobacteriales</taxon>
        <taxon>Haloferacaceae</taxon>
        <taxon>Haloferax</taxon>
    </lineage>
</organism>
<proteinExistence type="predicted"/>
<comment type="caution">
    <text evidence="1">The sequence shown here is derived from an EMBL/GenBank/DDBJ whole genome shotgun (WGS) entry which is preliminary data.</text>
</comment>